<evidence type="ECO:0000313" key="2">
    <source>
        <dbReference type="EMBL" id="SDO84177.1"/>
    </source>
</evidence>
<protein>
    <recommendedName>
        <fullName evidence="1">DUF1989 domain-containing protein</fullName>
    </recommendedName>
</protein>
<proteinExistence type="predicted"/>
<feature type="domain" description="DUF1989" evidence="1">
    <location>
        <begin position="7"/>
        <end position="178"/>
    </location>
</feature>
<reference evidence="2 3" key="1">
    <citation type="submission" date="2016-10" db="EMBL/GenBank/DDBJ databases">
        <authorList>
            <person name="de Groot N.N."/>
        </authorList>
    </citation>
    <scope>NUCLEOTIDE SEQUENCE [LARGE SCALE GENOMIC DNA]</scope>
    <source>
        <strain evidence="3">P4-7,KCTC 19426,CECT 7604</strain>
    </source>
</reference>
<dbReference type="Proteomes" id="UP000198741">
    <property type="component" value="Chromosome I"/>
</dbReference>
<organism evidence="2 3">
    <name type="scientific">Nakamurella panacisegetis</name>
    <dbReference type="NCBI Taxonomy" id="1090615"/>
    <lineage>
        <taxon>Bacteria</taxon>
        <taxon>Bacillati</taxon>
        <taxon>Actinomycetota</taxon>
        <taxon>Actinomycetes</taxon>
        <taxon>Nakamurellales</taxon>
        <taxon>Nakamurellaceae</taxon>
        <taxon>Nakamurella</taxon>
    </lineage>
</organism>
<dbReference type="EMBL" id="LT629710">
    <property type="protein sequence ID" value="SDO84177.1"/>
    <property type="molecule type" value="Genomic_DNA"/>
</dbReference>
<evidence type="ECO:0000313" key="3">
    <source>
        <dbReference type="Proteomes" id="UP000198741"/>
    </source>
</evidence>
<accession>A0A1H0MUU3</accession>
<dbReference type="STRING" id="1090615.SAMN04515671_2107"/>
<dbReference type="RefSeq" id="WP_090475909.1">
    <property type="nucleotide sequence ID" value="NZ_LT629710.1"/>
</dbReference>
<dbReference type="Pfam" id="PF09347">
    <property type="entry name" value="DUF1989"/>
    <property type="match status" value="1"/>
</dbReference>
<evidence type="ECO:0000259" key="1">
    <source>
        <dbReference type="Pfam" id="PF09347"/>
    </source>
</evidence>
<dbReference type="AlphaFoldDB" id="A0A1H0MUU3"/>
<dbReference type="OrthoDB" id="9772660at2"/>
<name>A0A1H0MUU3_9ACTN</name>
<dbReference type="InterPro" id="IPR018959">
    <property type="entry name" value="DUF1989"/>
</dbReference>
<gene>
    <name evidence="2" type="ORF">SAMN04515671_2107</name>
</gene>
<keyword evidence="3" id="KW-1185">Reference proteome</keyword>
<sequence>MALYTHEIPGGAAWSVTLKAGRSLTLTTTGAGANVSTLVFAADRLDRMNVPDTLKAQMTARVRPPVVLMSDRGLALASVVDSSVPWHDALCGFTGPRDLERLSPTDYQHDRNEWRRSARELFLLELFKYGMGEADLHGTVNFFSKVVPADDASCSLTFVPQASVAGDHVTLRAEQELLVILATTAHPLDPSVRCAPAGVVASVDLAAPWDGADPSATFRPESFRALDQTRKAFA</sequence>